<proteinExistence type="predicted"/>
<dbReference type="Gene3D" id="1.10.510.10">
    <property type="entry name" value="Transferase(Phosphotransferase) domain 1"/>
    <property type="match status" value="1"/>
</dbReference>
<dbReference type="RefSeq" id="XP_060294855.1">
    <property type="nucleotide sequence ID" value="XM_060436213.1"/>
</dbReference>
<dbReference type="SUPFAM" id="SSF56112">
    <property type="entry name" value="Protein kinase-like (PK-like)"/>
    <property type="match status" value="1"/>
</dbReference>
<organism evidence="1 2">
    <name type="scientific">Lasiosphaeria miniovina</name>
    <dbReference type="NCBI Taxonomy" id="1954250"/>
    <lineage>
        <taxon>Eukaryota</taxon>
        <taxon>Fungi</taxon>
        <taxon>Dikarya</taxon>
        <taxon>Ascomycota</taxon>
        <taxon>Pezizomycotina</taxon>
        <taxon>Sordariomycetes</taxon>
        <taxon>Sordariomycetidae</taxon>
        <taxon>Sordariales</taxon>
        <taxon>Lasiosphaeriaceae</taxon>
        <taxon>Lasiosphaeria</taxon>
    </lineage>
</organism>
<evidence type="ECO:0000313" key="2">
    <source>
        <dbReference type="Proteomes" id="UP001172101"/>
    </source>
</evidence>
<dbReference type="GeneID" id="85319483"/>
<protein>
    <recommendedName>
        <fullName evidence="3">Protein kinase domain-containing protein</fullName>
    </recommendedName>
</protein>
<feature type="non-terminal residue" evidence="1">
    <location>
        <position position="128"/>
    </location>
</feature>
<evidence type="ECO:0008006" key="3">
    <source>
        <dbReference type="Google" id="ProtNLM"/>
    </source>
</evidence>
<feature type="non-terminal residue" evidence="1">
    <location>
        <position position="1"/>
    </location>
</feature>
<dbReference type="InterPro" id="IPR011009">
    <property type="entry name" value="Kinase-like_dom_sf"/>
</dbReference>
<gene>
    <name evidence="1" type="ORF">B0T26DRAFT_627761</name>
</gene>
<accession>A0AA40ACU7</accession>
<keyword evidence="2" id="KW-1185">Reference proteome</keyword>
<dbReference type="AlphaFoldDB" id="A0AA40ACU7"/>
<evidence type="ECO:0000313" key="1">
    <source>
        <dbReference type="EMBL" id="KAK0713532.1"/>
    </source>
</evidence>
<reference evidence="1" key="1">
    <citation type="submission" date="2023-06" db="EMBL/GenBank/DDBJ databases">
        <title>Genome-scale phylogeny and comparative genomics of the fungal order Sordariales.</title>
        <authorList>
            <consortium name="Lawrence Berkeley National Laboratory"/>
            <person name="Hensen N."/>
            <person name="Bonometti L."/>
            <person name="Westerberg I."/>
            <person name="Brannstrom I.O."/>
            <person name="Guillou S."/>
            <person name="Cros-Aarteil S."/>
            <person name="Calhoun S."/>
            <person name="Haridas S."/>
            <person name="Kuo A."/>
            <person name="Mondo S."/>
            <person name="Pangilinan J."/>
            <person name="Riley R."/>
            <person name="LaButti K."/>
            <person name="Andreopoulos B."/>
            <person name="Lipzen A."/>
            <person name="Chen C."/>
            <person name="Yanf M."/>
            <person name="Daum C."/>
            <person name="Ng V."/>
            <person name="Clum A."/>
            <person name="Steindorff A."/>
            <person name="Ohm R."/>
            <person name="Martin F."/>
            <person name="Silar P."/>
            <person name="Natvig D."/>
            <person name="Lalanne C."/>
            <person name="Gautier V."/>
            <person name="Ament-velasquez S.L."/>
            <person name="Kruys A."/>
            <person name="Hutchinson M.I."/>
            <person name="Powell A.J."/>
            <person name="Barry K."/>
            <person name="Miller A.N."/>
            <person name="Grigoriev I.V."/>
            <person name="Debuchy R."/>
            <person name="Gladieux P."/>
            <person name="Thoren M.H."/>
            <person name="Johannesson H."/>
        </authorList>
    </citation>
    <scope>NUCLEOTIDE SEQUENCE</scope>
    <source>
        <strain evidence="1">SMH2392-1A</strain>
    </source>
</reference>
<comment type="caution">
    <text evidence="1">The sequence shown here is derived from an EMBL/GenBank/DDBJ whole genome shotgun (WGS) entry which is preliminary data.</text>
</comment>
<sequence length="128" mass="15106">FDLKSGNEDFVFKRVERPFYNLSVRIAAELTDPRRLHLYIDCNEEEGVVVHPYFKTAVLSLIKHDLEFPVLERKKVLRWVGEAIQEMHSKDWIHIKRLTYSFSMLDVKPDNILVNWTCDSKGNKIVTD</sequence>
<dbReference type="Proteomes" id="UP001172101">
    <property type="component" value="Unassembled WGS sequence"/>
</dbReference>
<dbReference type="EMBL" id="JAUIRO010000005">
    <property type="protein sequence ID" value="KAK0713532.1"/>
    <property type="molecule type" value="Genomic_DNA"/>
</dbReference>
<name>A0AA40ACU7_9PEZI</name>